<proteinExistence type="predicted"/>
<evidence type="ECO:0000256" key="1">
    <source>
        <dbReference type="SAM" id="Phobius"/>
    </source>
</evidence>
<keyword evidence="1" id="KW-1133">Transmembrane helix</keyword>
<accession>A0A0S1SWP3</accession>
<feature type="transmembrane region" description="Helical" evidence="1">
    <location>
        <begin position="56"/>
        <end position="80"/>
    </location>
</feature>
<accession>A0A0S1SGW9</accession>
<evidence type="ECO:0000313" key="2">
    <source>
        <dbReference type="EMBL" id="ALM13255.1"/>
    </source>
</evidence>
<keyword evidence="1" id="KW-0812">Transmembrane</keyword>
<dbReference type="EMBL" id="CP013065">
    <property type="protein sequence ID" value="ALM13255.1"/>
    <property type="molecule type" value="Genomic_DNA"/>
</dbReference>
<reference evidence="2 3" key="2">
    <citation type="journal article" date="2016" name="PeerJ">
        <title>Analysis of five complete genome sequences for members of the class Peribacteria in the recently recognized Peregrinibacteria bacterial phylum.</title>
        <authorList>
            <person name="Anantharaman K."/>
            <person name="Brown C.T."/>
            <person name="Burstein D."/>
            <person name="Castelle C.J."/>
            <person name="Probst A.J."/>
            <person name="Thomas B.C."/>
            <person name="Williams K.H."/>
            <person name="Banfield J.F."/>
        </authorList>
    </citation>
    <scope>NUCLEOTIDE SEQUENCE [LARGE SCALE GENOMIC DNA]</scope>
    <source>
        <strain evidence="2">RIFOXYD1_FULL_PER-ii_59_16</strain>
    </source>
</reference>
<accession>A0A0S1SSI3</accession>
<accession>A0A0S1SNU4</accession>
<sequence>MQLFTSFQSLFDPFLLFLSDDPVLRMIQGALLLGGALIIFLVFFTTRDILLRTHSFWYMALCIVLVALLPVVGFFLYLLLRPARTIRQREQDALVRALADKLLGKNHSSKKSSSEE</sequence>
<feature type="transmembrane region" description="Helical" evidence="1">
    <location>
        <begin position="23"/>
        <end position="44"/>
    </location>
</feature>
<dbReference type="KEGG" id="prf:PeribacterA2_0571"/>
<reference evidence="3" key="1">
    <citation type="submission" date="2015-10" db="EMBL/GenBank/DDBJ databases">
        <title>Analysis of five complete genome sequences for members of the class Peribacteria in the recently recognized Peregrinibacteria bacterial phylum.</title>
        <authorList>
            <person name="Anantharaman K."/>
            <person name="Brown C.T."/>
            <person name="Burstein D."/>
            <person name="Castelle C.J."/>
            <person name="Probst A.J."/>
            <person name="Thomas B.C."/>
            <person name="Williams K.H."/>
            <person name="Banfield J.F."/>
        </authorList>
    </citation>
    <scope>NUCLEOTIDE SEQUENCE [LARGE SCALE GENOMIC DNA]</scope>
</reference>
<organism evidence="2 3">
    <name type="scientific">Candidatus Peribacter riflensis</name>
    <dbReference type="NCBI Taxonomy" id="1735162"/>
    <lineage>
        <taxon>Bacteria</taxon>
        <taxon>Candidatus Peregrinibacteriota</taxon>
        <taxon>Candidatus Peribacteria</taxon>
        <taxon>Candidatus Peribacterales</taxon>
        <taxon>Candidatus Peribacteraceae</taxon>
        <taxon>Candidatus Peribacter</taxon>
    </lineage>
</organism>
<accession>A0A0S1SKA0</accession>
<keyword evidence="1" id="KW-0472">Membrane</keyword>
<dbReference type="Proteomes" id="UP000069135">
    <property type="component" value="Chromosome"/>
</dbReference>
<dbReference type="STRING" id="1735162.PeribacterB2_0570"/>
<evidence type="ECO:0000313" key="3">
    <source>
        <dbReference type="Proteomes" id="UP000069135"/>
    </source>
</evidence>
<dbReference type="AlphaFoldDB" id="A0A0S1SNU4"/>
<name>A0A0S1SNU4_9BACT</name>
<gene>
    <name evidence="2" type="ORF">PeribacterD1_0571</name>
</gene>
<protein>
    <submittedName>
        <fullName evidence="2">Uncharacterized protein</fullName>
    </submittedName>
</protein>